<evidence type="ECO:0000256" key="1">
    <source>
        <dbReference type="ARBA" id="ARBA00022679"/>
    </source>
</evidence>
<evidence type="ECO:0000313" key="2">
    <source>
        <dbReference type="EMBL" id="MFC7391208.1"/>
    </source>
</evidence>
<gene>
    <name evidence="2" type="ORF">ACFQO8_13795</name>
</gene>
<dbReference type="Gene3D" id="3.40.50.2300">
    <property type="match status" value="1"/>
</dbReference>
<dbReference type="SUPFAM" id="SSF52794">
    <property type="entry name" value="PTS system IIB component-like"/>
    <property type="match status" value="1"/>
</dbReference>
<name>A0ABW2PUX9_9BACL</name>
<evidence type="ECO:0008006" key="4">
    <source>
        <dbReference type="Google" id="ProtNLM"/>
    </source>
</evidence>
<protein>
    <recommendedName>
        <fullName evidence="4">Phosphotransferase system EIIB component type 2/3 domain-containing protein</fullName>
    </recommendedName>
</protein>
<sequence length="89" mass="9921">MNVYIACHSGFVTSAMAAKLFAQASEGRLSCTITHGTIQNIPNEVDLILYQEGATPVTHPTASVRSVRQLLSLEEYRLLVEEWMDEHET</sequence>
<dbReference type="InterPro" id="IPR036095">
    <property type="entry name" value="PTS_EIIB-like_sf"/>
</dbReference>
<reference evidence="3" key="1">
    <citation type="journal article" date="2019" name="Int. J. Syst. Evol. Microbiol.">
        <title>The Global Catalogue of Microorganisms (GCM) 10K type strain sequencing project: providing services to taxonomists for standard genome sequencing and annotation.</title>
        <authorList>
            <consortium name="The Broad Institute Genomics Platform"/>
            <consortium name="The Broad Institute Genome Sequencing Center for Infectious Disease"/>
            <person name="Wu L."/>
            <person name="Ma J."/>
        </authorList>
    </citation>
    <scope>NUCLEOTIDE SEQUENCE [LARGE SCALE GENOMIC DNA]</scope>
    <source>
        <strain evidence="3">CCUG 55590</strain>
    </source>
</reference>
<comment type="caution">
    <text evidence="2">The sequence shown here is derived from an EMBL/GenBank/DDBJ whole genome shotgun (WGS) entry which is preliminary data.</text>
</comment>
<accession>A0ABW2PUX9</accession>
<organism evidence="2 3">
    <name type="scientific">Exiguobacterium aestuarii</name>
    <dbReference type="NCBI Taxonomy" id="273527"/>
    <lineage>
        <taxon>Bacteria</taxon>
        <taxon>Bacillati</taxon>
        <taxon>Bacillota</taxon>
        <taxon>Bacilli</taxon>
        <taxon>Bacillales</taxon>
        <taxon>Bacillales Family XII. Incertae Sedis</taxon>
        <taxon>Exiguobacterium</taxon>
    </lineage>
</organism>
<dbReference type="EMBL" id="JBHTCE010000004">
    <property type="protein sequence ID" value="MFC7391208.1"/>
    <property type="molecule type" value="Genomic_DNA"/>
</dbReference>
<proteinExistence type="predicted"/>
<keyword evidence="3" id="KW-1185">Reference proteome</keyword>
<dbReference type="RefSeq" id="WP_214790985.1">
    <property type="nucleotide sequence ID" value="NZ_JANIEL010000148.1"/>
</dbReference>
<dbReference type="Proteomes" id="UP001596439">
    <property type="component" value="Unassembled WGS sequence"/>
</dbReference>
<keyword evidence="1" id="KW-0808">Transferase</keyword>
<evidence type="ECO:0000313" key="3">
    <source>
        <dbReference type="Proteomes" id="UP001596439"/>
    </source>
</evidence>